<protein>
    <recommendedName>
        <fullName evidence="4">DUF937 domain-containing protein</fullName>
    </recommendedName>
</protein>
<dbReference type="Proteomes" id="UP000528286">
    <property type="component" value="Unassembled WGS sequence"/>
</dbReference>
<dbReference type="InterPro" id="IPR009282">
    <property type="entry name" value="DUF937"/>
</dbReference>
<sequence length="282" mass="30624">MLPLFDLMMKAQNGQAMEALARQFNLAQEQAAQAVAALMPAFSAGLKRQSSNPFDFATLMGRAASGNYQSYFEDFTRAFTPQGIADGNAALAQIFGSKEISRAVAAQAEQLTGIGQDVLKRMMPIMADTMMGGLLKQMTGQLGQQASPANPFTAEGMADMSRQWMEAMGFRSREPAPQATFFDNPFTQAMQAFFTPQKAEQKATESDPFGFNPYMKAFQDMMAKAAAPAAPSRAEEAPPEAPAPDAYGTFINQMFDTGLEVQKSYQQSLDAIFDSWTKKSGA</sequence>
<proteinExistence type="predicted"/>
<dbReference type="EMBL" id="JACIEZ010000002">
    <property type="protein sequence ID" value="MBB4064266.1"/>
    <property type="molecule type" value="Genomic_DNA"/>
</dbReference>
<name>A0A7W6J5G3_9HYPH</name>
<evidence type="ECO:0000313" key="3">
    <source>
        <dbReference type="Proteomes" id="UP000528286"/>
    </source>
</evidence>
<feature type="region of interest" description="Disordered" evidence="1">
    <location>
        <begin position="227"/>
        <end position="248"/>
    </location>
</feature>
<dbReference type="Pfam" id="PF06078">
    <property type="entry name" value="DUF937"/>
    <property type="match status" value="1"/>
</dbReference>
<gene>
    <name evidence="2" type="ORF">GGR23_001443</name>
</gene>
<evidence type="ECO:0008006" key="4">
    <source>
        <dbReference type="Google" id="ProtNLM"/>
    </source>
</evidence>
<dbReference type="RefSeq" id="WP_183365501.1">
    <property type="nucleotide sequence ID" value="NZ_JACIEZ010000002.1"/>
</dbReference>
<reference evidence="2 3" key="1">
    <citation type="submission" date="2020-08" db="EMBL/GenBank/DDBJ databases">
        <title>Genomic Encyclopedia of Type Strains, Phase IV (KMG-IV): sequencing the most valuable type-strain genomes for metagenomic binning, comparative biology and taxonomic classification.</title>
        <authorList>
            <person name="Goeker M."/>
        </authorList>
    </citation>
    <scope>NUCLEOTIDE SEQUENCE [LARGE SCALE GENOMIC DNA]</scope>
    <source>
        <strain evidence="2 3">DSM 29853</strain>
    </source>
</reference>
<dbReference type="AlphaFoldDB" id="A0A7W6J5G3"/>
<keyword evidence="3" id="KW-1185">Reference proteome</keyword>
<organism evidence="2 3">
    <name type="scientific">Gellertiella hungarica</name>
    <dbReference type="NCBI Taxonomy" id="1572859"/>
    <lineage>
        <taxon>Bacteria</taxon>
        <taxon>Pseudomonadati</taxon>
        <taxon>Pseudomonadota</taxon>
        <taxon>Alphaproteobacteria</taxon>
        <taxon>Hyphomicrobiales</taxon>
        <taxon>Rhizobiaceae</taxon>
        <taxon>Gellertiella</taxon>
    </lineage>
</organism>
<evidence type="ECO:0000256" key="1">
    <source>
        <dbReference type="SAM" id="MobiDB-lite"/>
    </source>
</evidence>
<comment type="caution">
    <text evidence="2">The sequence shown here is derived from an EMBL/GenBank/DDBJ whole genome shotgun (WGS) entry which is preliminary data.</text>
</comment>
<accession>A0A7W6J5G3</accession>
<evidence type="ECO:0000313" key="2">
    <source>
        <dbReference type="EMBL" id="MBB4064266.1"/>
    </source>
</evidence>